<dbReference type="Proteomes" id="UP000377595">
    <property type="component" value="Unassembled WGS sequence"/>
</dbReference>
<dbReference type="SUPFAM" id="SSF55781">
    <property type="entry name" value="GAF domain-like"/>
    <property type="match status" value="1"/>
</dbReference>
<sequence length="256" mass="28260">MSEVAEGPYVHALERGLAVLRCFHDDRDQLTISDVAREAGMDRAVARRFLHTLVALGYLGTVNSRFYVRPRVLELARPYLDSVTNVDVIQPHLEQLTKEVGETSMAFVLDGHEIVFVAGVQAKRLVSVHVVLGTRVPAYCSPPGRVLLGSLSPDQLDDYFRHVELVQRTPHTVTSENALREEIKKVAEQGYSLVDQELESQLRTVAVPIRDRGGKIVAAASIGTTLDVAMEHLGGELLSKLTTAATEMERDLALIR</sequence>
<evidence type="ECO:0000256" key="2">
    <source>
        <dbReference type="ARBA" id="ARBA00023125"/>
    </source>
</evidence>
<evidence type="ECO:0000259" key="4">
    <source>
        <dbReference type="PROSITE" id="PS51077"/>
    </source>
</evidence>
<dbReference type="Pfam" id="PF01614">
    <property type="entry name" value="IclR_C"/>
    <property type="match status" value="1"/>
</dbReference>
<dbReference type="PANTHER" id="PTHR30136:SF34">
    <property type="entry name" value="TRANSCRIPTIONAL REGULATOR"/>
    <property type="match status" value="1"/>
</dbReference>
<dbReference type="GO" id="GO:0045892">
    <property type="term" value="P:negative regulation of DNA-templated transcription"/>
    <property type="evidence" value="ECO:0007669"/>
    <property type="project" value="TreeGrafter"/>
</dbReference>
<dbReference type="InterPro" id="IPR036390">
    <property type="entry name" value="WH_DNA-bd_sf"/>
</dbReference>
<keyword evidence="3" id="KW-0804">Transcription</keyword>
<dbReference type="InterPro" id="IPR029016">
    <property type="entry name" value="GAF-like_dom_sf"/>
</dbReference>
<name>A0A5M3XA08_9ACTN</name>
<dbReference type="PANTHER" id="PTHR30136">
    <property type="entry name" value="HELIX-TURN-HELIX TRANSCRIPTIONAL REGULATOR, ICLR FAMILY"/>
    <property type="match status" value="1"/>
</dbReference>
<dbReference type="PROSITE" id="PS51077">
    <property type="entry name" value="HTH_ICLR"/>
    <property type="match status" value="1"/>
</dbReference>
<keyword evidence="7" id="KW-1185">Reference proteome</keyword>
<dbReference type="SMART" id="SM00346">
    <property type="entry name" value="HTH_ICLR"/>
    <property type="match status" value="1"/>
</dbReference>
<dbReference type="InterPro" id="IPR014757">
    <property type="entry name" value="Tscrpt_reg_IclR_C"/>
</dbReference>
<dbReference type="EMBL" id="BLAF01000004">
    <property type="protein sequence ID" value="GES17572.1"/>
    <property type="molecule type" value="Genomic_DNA"/>
</dbReference>
<comment type="caution">
    <text evidence="6">The sequence shown here is derived from an EMBL/GenBank/DDBJ whole genome shotgun (WGS) entry which is preliminary data.</text>
</comment>
<evidence type="ECO:0000313" key="6">
    <source>
        <dbReference type="EMBL" id="GES17572.1"/>
    </source>
</evidence>
<feature type="domain" description="IclR-ED" evidence="5">
    <location>
        <begin position="71"/>
        <end position="254"/>
    </location>
</feature>
<dbReference type="SUPFAM" id="SSF46785">
    <property type="entry name" value="Winged helix' DNA-binding domain"/>
    <property type="match status" value="1"/>
</dbReference>
<dbReference type="Gene3D" id="1.10.10.10">
    <property type="entry name" value="Winged helix-like DNA-binding domain superfamily/Winged helix DNA-binding domain"/>
    <property type="match status" value="1"/>
</dbReference>
<reference evidence="6 7" key="1">
    <citation type="submission" date="2019-10" db="EMBL/GenBank/DDBJ databases">
        <title>Whole genome shotgun sequence of Acrocarpospora pleiomorpha NBRC 16267.</title>
        <authorList>
            <person name="Ichikawa N."/>
            <person name="Kimura A."/>
            <person name="Kitahashi Y."/>
            <person name="Komaki H."/>
            <person name="Oguchi A."/>
        </authorList>
    </citation>
    <scope>NUCLEOTIDE SEQUENCE [LARGE SCALE GENOMIC DNA]</scope>
    <source>
        <strain evidence="6 7">NBRC 16267</strain>
    </source>
</reference>
<organism evidence="6 7">
    <name type="scientific">Acrocarpospora pleiomorpha</name>
    <dbReference type="NCBI Taxonomy" id="90975"/>
    <lineage>
        <taxon>Bacteria</taxon>
        <taxon>Bacillati</taxon>
        <taxon>Actinomycetota</taxon>
        <taxon>Actinomycetes</taxon>
        <taxon>Streptosporangiales</taxon>
        <taxon>Streptosporangiaceae</taxon>
        <taxon>Acrocarpospora</taxon>
    </lineage>
</organism>
<proteinExistence type="predicted"/>
<dbReference type="Pfam" id="PF09339">
    <property type="entry name" value="HTH_IclR"/>
    <property type="match status" value="1"/>
</dbReference>
<protein>
    <submittedName>
        <fullName evidence="6">IclR family transcriptional regulator</fullName>
    </submittedName>
</protein>
<evidence type="ECO:0000256" key="3">
    <source>
        <dbReference type="ARBA" id="ARBA00023163"/>
    </source>
</evidence>
<keyword evidence="1" id="KW-0805">Transcription regulation</keyword>
<dbReference type="PROSITE" id="PS51078">
    <property type="entry name" value="ICLR_ED"/>
    <property type="match status" value="1"/>
</dbReference>
<dbReference type="InterPro" id="IPR036388">
    <property type="entry name" value="WH-like_DNA-bd_sf"/>
</dbReference>
<dbReference type="InterPro" id="IPR050707">
    <property type="entry name" value="HTH_MetabolicPath_Reg"/>
</dbReference>
<evidence type="ECO:0000259" key="5">
    <source>
        <dbReference type="PROSITE" id="PS51078"/>
    </source>
</evidence>
<accession>A0A5M3XA08</accession>
<feature type="domain" description="HTH iclR-type" evidence="4">
    <location>
        <begin position="10"/>
        <end position="70"/>
    </location>
</feature>
<dbReference type="GO" id="GO:0003677">
    <property type="term" value="F:DNA binding"/>
    <property type="evidence" value="ECO:0007669"/>
    <property type="project" value="UniProtKB-KW"/>
</dbReference>
<dbReference type="InterPro" id="IPR005471">
    <property type="entry name" value="Tscrpt_reg_IclR_N"/>
</dbReference>
<evidence type="ECO:0000256" key="1">
    <source>
        <dbReference type="ARBA" id="ARBA00023015"/>
    </source>
</evidence>
<gene>
    <name evidence="6" type="primary">pcaR_1</name>
    <name evidence="6" type="ORF">Aple_004670</name>
</gene>
<keyword evidence="2" id="KW-0238">DNA-binding</keyword>
<dbReference type="RefSeq" id="WP_170321244.1">
    <property type="nucleotide sequence ID" value="NZ_BAAAHM010000001.1"/>
</dbReference>
<dbReference type="GO" id="GO:0003700">
    <property type="term" value="F:DNA-binding transcription factor activity"/>
    <property type="evidence" value="ECO:0007669"/>
    <property type="project" value="TreeGrafter"/>
</dbReference>
<dbReference type="AlphaFoldDB" id="A0A5M3XA08"/>
<dbReference type="Gene3D" id="3.30.450.40">
    <property type="match status" value="1"/>
</dbReference>
<evidence type="ECO:0000313" key="7">
    <source>
        <dbReference type="Proteomes" id="UP000377595"/>
    </source>
</evidence>